<organism evidence="2 3">
    <name type="scientific">Corchorus olitorius</name>
    <dbReference type="NCBI Taxonomy" id="93759"/>
    <lineage>
        <taxon>Eukaryota</taxon>
        <taxon>Viridiplantae</taxon>
        <taxon>Streptophyta</taxon>
        <taxon>Embryophyta</taxon>
        <taxon>Tracheophyta</taxon>
        <taxon>Spermatophyta</taxon>
        <taxon>Magnoliopsida</taxon>
        <taxon>eudicotyledons</taxon>
        <taxon>Gunneridae</taxon>
        <taxon>Pentapetalae</taxon>
        <taxon>rosids</taxon>
        <taxon>malvids</taxon>
        <taxon>Malvales</taxon>
        <taxon>Malvaceae</taxon>
        <taxon>Grewioideae</taxon>
        <taxon>Apeibeae</taxon>
        <taxon>Corchorus</taxon>
    </lineage>
</organism>
<gene>
    <name evidence="2" type="ORF">COLO4_05429</name>
</gene>
<dbReference type="AlphaFoldDB" id="A0A1R3KQV9"/>
<keyword evidence="3" id="KW-1185">Reference proteome</keyword>
<evidence type="ECO:0000256" key="1">
    <source>
        <dbReference type="SAM" id="MobiDB-lite"/>
    </source>
</evidence>
<comment type="caution">
    <text evidence="2">The sequence shown here is derived from an EMBL/GenBank/DDBJ whole genome shotgun (WGS) entry which is preliminary data.</text>
</comment>
<feature type="region of interest" description="Disordered" evidence="1">
    <location>
        <begin position="57"/>
        <end position="80"/>
    </location>
</feature>
<feature type="compositionally biased region" description="Basic and acidic residues" evidence="1">
    <location>
        <begin position="1"/>
        <end position="21"/>
    </location>
</feature>
<evidence type="ECO:0000313" key="3">
    <source>
        <dbReference type="Proteomes" id="UP000187203"/>
    </source>
</evidence>
<feature type="compositionally biased region" description="Polar residues" evidence="1">
    <location>
        <begin position="178"/>
        <end position="187"/>
    </location>
</feature>
<feature type="compositionally biased region" description="Basic and acidic residues" evidence="1">
    <location>
        <begin position="139"/>
        <end position="160"/>
    </location>
</feature>
<feature type="compositionally biased region" description="Basic and acidic residues" evidence="1">
    <location>
        <begin position="65"/>
        <end position="75"/>
    </location>
</feature>
<evidence type="ECO:0000313" key="2">
    <source>
        <dbReference type="EMBL" id="OMP09471.1"/>
    </source>
</evidence>
<feature type="region of interest" description="Disordered" evidence="1">
    <location>
        <begin position="1"/>
        <end position="23"/>
    </location>
</feature>
<accession>A0A1R3KQV9</accession>
<proteinExistence type="predicted"/>
<reference evidence="3" key="1">
    <citation type="submission" date="2013-09" db="EMBL/GenBank/DDBJ databases">
        <title>Corchorus olitorius genome sequencing.</title>
        <authorList>
            <person name="Alam M."/>
            <person name="Haque M.S."/>
            <person name="Islam M.S."/>
            <person name="Emdad E.M."/>
            <person name="Islam M.M."/>
            <person name="Ahmed B."/>
            <person name="Halim A."/>
            <person name="Hossen Q.M.M."/>
            <person name="Hossain M.Z."/>
            <person name="Ahmed R."/>
            <person name="Khan M.M."/>
            <person name="Islam R."/>
            <person name="Rashid M.M."/>
            <person name="Khan S.A."/>
            <person name="Rahman M.S."/>
            <person name="Alam M."/>
            <person name="Yahiya A.S."/>
            <person name="Khan M.S."/>
            <person name="Azam M.S."/>
            <person name="Haque T."/>
            <person name="Lashkar M.Z.H."/>
            <person name="Akhand A.I."/>
            <person name="Morshed G."/>
            <person name="Roy S."/>
            <person name="Uddin K.S."/>
            <person name="Rabeya T."/>
            <person name="Hossain A.S."/>
            <person name="Chowdhury A."/>
            <person name="Snigdha A.R."/>
            <person name="Mortoza M.S."/>
            <person name="Matin S.A."/>
            <person name="Hoque S.M.E."/>
            <person name="Islam M.K."/>
            <person name="Roy D.K."/>
            <person name="Haider R."/>
            <person name="Moosa M.M."/>
            <person name="Elias S.M."/>
            <person name="Hasan A.M."/>
            <person name="Jahan S."/>
            <person name="Shafiuddin M."/>
            <person name="Mahmood N."/>
            <person name="Shommy N.S."/>
        </authorList>
    </citation>
    <scope>NUCLEOTIDE SEQUENCE [LARGE SCALE GENOMIC DNA]</scope>
    <source>
        <strain evidence="3">cv. O-4</strain>
    </source>
</reference>
<sequence length="291" mass="32679">MSVNRHDHWPTTRGRDVEQAKNRQPVLKLKAAMDKGSISDFQGDNEGLIAIDKAQNMERNQSCDSQDKSMEKDSNLEGSTVDKSIANQLVADGEEDVVMVEDQAKKDDKNFEFKANNPSNIGGGSQNNKKWKRTTRSNSRMEEGQKIRGEKVTGKKREGSKGTMVGAGKKSREDGELNSDSISDFNTPHSAEEMQHKARQSSKKFDNFWTRHEDFRRVVVDSWKKGEANNLQAITAKLQECSNCFAAWNKSVYGSLGIKLDMIRKEIATFYDSGRAGKNPDRLNALLLELT</sequence>
<feature type="region of interest" description="Disordered" evidence="1">
    <location>
        <begin position="111"/>
        <end position="187"/>
    </location>
</feature>
<name>A0A1R3KQV9_9ROSI</name>
<dbReference type="EMBL" id="AWUE01012350">
    <property type="protein sequence ID" value="OMP09471.1"/>
    <property type="molecule type" value="Genomic_DNA"/>
</dbReference>
<dbReference type="Proteomes" id="UP000187203">
    <property type="component" value="Unassembled WGS sequence"/>
</dbReference>
<protein>
    <submittedName>
        <fullName evidence="2">Uncharacterized protein</fullName>
    </submittedName>
</protein>